<evidence type="ECO:0000313" key="3">
    <source>
        <dbReference type="EMBL" id="CAH0102105.1"/>
    </source>
</evidence>
<feature type="compositionally biased region" description="Low complexity" evidence="1">
    <location>
        <begin position="184"/>
        <end position="198"/>
    </location>
</feature>
<dbReference type="PANTHER" id="PTHR22933">
    <property type="entry name" value="FI18007P1-RELATED"/>
    <property type="match status" value="1"/>
</dbReference>
<feature type="signal peptide" evidence="2">
    <location>
        <begin position="1"/>
        <end position="31"/>
    </location>
</feature>
<feature type="chain" id="PRO_5035265385" description="Chitin-binding type-2 domain-containing protein" evidence="2">
    <location>
        <begin position="32"/>
        <end position="367"/>
    </location>
</feature>
<evidence type="ECO:0000313" key="4">
    <source>
        <dbReference type="Proteomes" id="UP000789390"/>
    </source>
</evidence>
<name>A0A8J2RJU6_9CRUS</name>
<dbReference type="Proteomes" id="UP000789390">
    <property type="component" value="Unassembled WGS sequence"/>
</dbReference>
<dbReference type="AlphaFoldDB" id="A0A8J2RJU6"/>
<keyword evidence="4" id="KW-1185">Reference proteome</keyword>
<comment type="caution">
    <text evidence="3">The sequence shown here is derived from an EMBL/GenBank/DDBJ whole genome shotgun (WGS) entry which is preliminary data.</text>
</comment>
<evidence type="ECO:0000256" key="2">
    <source>
        <dbReference type="SAM" id="SignalP"/>
    </source>
</evidence>
<organism evidence="3 4">
    <name type="scientific">Daphnia galeata</name>
    <dbReference type="NCBI Taxonomy" id="27404"/>
    <lineage>
        <taxon>Eukaryota</taxon>
        <taxon>Metazoa</taxon>
        <taxon>Ecdysozoa</taxon>
        <taxon>Arthropoda</taxon>
        <taxon>Crustacea</taxon>
        <taxon>Branchiopoda</taxon>
        <taxon>Diplostraca</taxon>
        <taxon>Cladocera</taxon>
        <taxon>Anomopoda</taxon>
        <taxon>Daphniidae</taxon>
        <taxon>Daphnia</taxon>
    </lineage>
</organism>
<dbReference type="EMBL" id="CAKKLH010000073">
    <property type="protein sequence ID" value="CAH0102105.1"/>
    <property type="molecule type" value="Genomic_DNA"/>
</dbReference>
<evidence type="ECO:0008006" key="5">
    <source>
        <dbReference type="Google" id="ProtNLM"/>
    </source>
</evidence>
<dbReference type="PANTHER" id="PTHR22933:SF43">
    <property type="entry name" value="LP10131P"/>
    <property type="match status" value="1"/>
</dbReference>
<proteinExistence type="predicted"/>
<gene>
    <name evidence="3" type="ORF">DGAL_LOCUS4483</name>
</gene>
<dbReference type="Pfam" id="PF11498">
    <property type="entry name" value="Activator_LAG-3"/>
    <property type="match status" value="1"/>
</dbReference>
<reference evidence="3" key="1">
    <citation type="submission" date="2021-11" db="EMBL/GenBank/DDBJ databases">
        <authorList>
            <person name="Schell T."/>
        </authorList>
    </citation>
    <scope>NUCLEOTIDE SEQUENCE</scope>
    <source>
        <strain evidence="3">M5</strain>
    </source>
</reference>
<protein>
    <recommendedName>
        <fullName evidence="5">Chitin-binding type-2 domain-containing protein</fullName>
    </recommendedName>
</protein>
<dbReference type="InterPro" id="IPR021587">
    <property type="entry name" value="Transcription_activator_LAG-3"/>
</dbReference>
<dbReference type="InterPro" id="IPR052976">
    <property type="entry name" value="Scoloptoxin-like"/>
</dbReference>
<feature type="region of interest" description="Disordered" evidence="1">
    <location>
        <begin position="181"/>
        <end position="210"/>
    </location>
</feature>
<keyword evidence="2" id="KW-0732">Signal</keyword>
<sequence length="367" mass="41685">MGRTSSPSHQQFLFGLLALGVLSWSVNPALCAVRRPPNYHHMPETSFTCAGKVVGGYYADPDADCQMFHVCVQVDENDVEPNVSCLPVGERKELTYEVALYELAHLFEIFLSKVVVVVKGNAAEGKFVSLQVRDFKFMCPNDTVFDQENFICANWFEIDCRSSTFFYDKNLQLFQPNVEQNKTSSSSSLSSSSSSSTEEPSEQQKRQQEQQLKQLMVLEEQQAAQVLKQQQVIDQHERRQQEHQRNQLKIIQDQQKQQEKQQGRKVTVVPASLAPRSISLISTTTTSTPYVEEKGEESVIEYDYYYYDYDDSLEHGNFYANDDYDPKAPGRIIDPTNARPPLLPIIPPSTTTVVKNSTPVETKQLNT</sequence>
<accession>A0A8J2RJU6</accession>
<dbReference type="OrthoDB" id="6434376at2759"/>
<evidence type="ECO:0000256" key="1">
    <source>
        <dbReference type="SAM" id="MobiDB-lite"/>
    </source>
</evidence>